<reference evidence="2 3" key="1">
    <citation type="submission" date="2018-03" db="EMBL/GenBank/DDBJ databases">
        <title>Marinobacter brunus sp. nov., a marine bacterium of Gamma-proteobacteria isolated from the surface seawater of the South China Sea.</title>
        <authorList>
            <person name="Cheng H."/>
            <person name="Wu Y.-H."/>
            <person name="Xamxidin M."/>
            <person name="Xu X.-W."/>
        </authorList>
    </citation>
    <scope>NUCLEOTIDE SEQUENCE [LARGE SCALE GENOMIC DNA]</scope>
    <source>
        <strain evidence="2 3">NH169-3</strain>
    </source>
</reference>
<evidence type="ECO:0000313" key="2">
    <source>
        <dbReference type="EMBL" id="PSF04860.1"/>
    </source>
</evidence>
<feature type="chain" id="PRO_5015449595" evidence="1">
    <location>
        <begin position="20"/>
        <end position="293"/>
    </location>
</feature>
<organism evidence="2 3">
    <name type="scientific">Marinobacter fuscus</name>
    <dbReference type="NCBI Taxonomy" id="2109942"/>
    <lineage>
        <taxon>Bacteria</taxon>
        <taxon>Pseudomonadati</taxon>
        <taxon>Pseudomonadota</taxon>
        <taxon>Gammaproteobacteria</taxon>
        <taxon>Pseudomonadales</taxon>
        <taxon>Marinobacteraceae</taxon>
        <taxon>Marinobacter</taxon>
    </lineage>
</organism>
<proteinExistence type="predicted"/>
<dbReference type="OrthoDB" id="221261at2"/>
<protein>
    <submittedName>
        <fullName evidence="2">Uncharacterized protein</fullName>
    </submittedName>
</protein>
<keyword evidence="1" id="KW-0732">Signal</keyword>
<keyword evidence="3" id="KW-1185">Reference proteome</keyword>
<sequence>MCHAKACLLAGLTMIFASAAQGETVFTDSFESGNMSATNAHGFGWGNNNRTSVVTEEGVVYAGGEKDIPIPSGRDWSTYDNLGDHHLRFYYKAGEPMTEQRFKLGRHYQDLWLSYWLRVPTNFEHGSLNNKFLSVWPTRYDRAGTVTWQTRPNRSGGANLVYQDGGVTSGETGSAPFISVPEDQGRWMHVVARVKSATGPDAHNGVIQFFRRWAGENSYKLIHEKTSADIWDDDSTEQGISQGYIMGWANDPYDMTTEWFLDEFSVHTSSPIDDFLLNASNNRPNPPTLDIVN</sequence>
<dbReference type="EMBL" id="PXNP01000109">
    <property type="protein sequence ID" value="PSF04860.1"/>
    <property type="molecule type" value="Genomic_DNA"/>
</dbReference>
<comment type="caution">
    <text evidence="2">The sequence shown here is derived from an EMBL/GenBank/DDBJ whole genome shotgun (WGS) entry which is preliminary data.</text>
</comment>
<dbReference type="RefSeq" id="WP_106765210.1">
    <property type="nucleotide sequence ID" value="NZ_PXNP01000109.1"/>
</dbReference>
<dbReference type="Proteomes" id="UP000239866">
    <property type="component" value="Unassembled WGS sequence"/>
</dbReference>
<feature type="signal peptide" evidence="1">
    <location>
        <begin position="1"/>
        <end position="19"/>
    </location>
</feature>
<name>A0A2T1K462_9GAMM</name>
<dbReference type="AlphaFoldDB" id="A0A2T1K462"/>
<evidence type="ECO:0000256" key="1">
    <source>
        <dbReference type="SAM" id="SignalP"/>
    </source>
</evidence>
<accession>A0A2T1K462</accession>
<evidence type="ECO:0000313" key="3">
    <source>
        <dbReference type="Proteomes" id="UP000239866"/>
    </source>
</evidence>
<gene>
    <name evidence="2" type="ORF">C7H09_17705</name>
</gene>